<evidence type="ECO:0000259" key="2">
    <source>
        <dbReference type="PROSITE" id="PS51502"/>
    </source>
</evidence>
<gene>
    <name evidence="3" type="ORF">KFK09_011434</name>
</gene>
<dbReference type="AlphaFoldDB" id="A0A8T3BFX8"/>
<dbReference type="SMART" id="SM00886">
    <property type="entry name" value="Dabb"/>
    <property type="match status" value="1"/>
</dbReference>
<dbReference type="FunFam" id="3.30.70.100:FF:000040">
    <property type="entry name" value="Stress-response A/B barrel domain-containing protein HS1"/>
    <property type="match status" value="1"/>
</dbReference>
<dbReference type="SMR" id="A0A8T3BFX8"/>
<name>A0A8T3BFX8_DENNO</name>
<dbReference type="PANTHER" id="PTHR33178">
    <property type="match status" value="1"/>
</dbReference>
<dbReference type="PANTHER" id="PTHR33178:SF10">
    <property type="entry name" value="STRESS-RESPONSE A_B BARREL DOMAIN-CONTAINING PROTEIN"/>
    <property type="match status" value="1"/>
</dbReference>
<dbReference type="EMBL" id="JAGYWB010000009">
    <property type="protein sequence ID" value="KAI0510825.1"/>
    <property type="molecule type" value="Genomic_DNA"/>
</dbReference>
<proteinExistence type="predicted"/>
<feature type="domain" description="Stress-response A/B barrel" evidence="2">
    <location>
        <begin position="8"/>
        <end position="102"/>
    </location>
</feature>
<evidence type="ECO:0000313" key="4">
    <source>
        <dbReference type="Proteomes" id="UP000829196"/>
    </source>
</evidence>
<dbReference type="InterPro" id="IPR013097">
    <property type="entry name" value="Dabb"/>
</dbReference>
<dbReference type="Proteomes" id="UP000829196">
    <property type="component" value="Unassembled WGS sequence"/>
</dbReference>
<dbReference type="InterPro" id="IPR044662">
    <property type="entry name" value="HS1/DABB1-like"/>
</dbReference>
<comment type="subunit">
    <text evidence="1">Homodimer.</text>
</comment>
<sequence length="109" mass="12561">MEVAPGVVKHVLLGKFKDDVSPEKIEELIRDWANLVNVIEPMKDFEWGTDVSIENKNEGFTHVFVSTFESTEGIAEYLYHPAHVEYGKKSLPYVEKFIVFDYKPTIVKL</sequence>
<dbReference type="InterPro" id="IPR011008">
    <property type="entry name" value="Dimeric_a/b-barrel"/>
</dbReference>
<reference evidence="3" key="1">
    <citation type="journal article" date="2022" name="Front. Genet.">
        <title>Chromosome-Scale Assembly of the Dendrobium nobile Genome Provides Insights Into the Molecular Mechanism of the Biosynthesis of the Medicinal Active Ingredient of Dendrobium.</title>
        <authorList>
            <person name="Xu Q."/>
            <person name="Niu S.-C."/>
            <person name="Li K.-L."/>
            <person name="Zheng P.-J."/>
            <person name="Zhang X.-J."/>
            <person name="Jia Y."/>
            <person name="Liu Y."/>
            <person name="Niu Y.-X."/>
            <person name="Yu L.-H."/>
            <person name="Chen D.-F."/>
            <person name="Zhang G.-Q."/>
        </authorList>
    </citation>
    <scope>NUCLEOTIDE SEQUENCE</scope>
    <source>
        <tissue evidence="3">Leaf</tissue>
    </source>
</reference>
<comment type="caution">
    <text evidence="3">The sequence shown here is derived from an EMBL/GenBank/DDBJ whole genome shotgun (WGS) entry which is preliminary data.</text>
</comment>
<dbReference type="PROSITE" id="PS51502">
    <property type="entry name" value="S_R_A_B_BARREL"/>
    <property type="match status" value="1"/>
</dbReference>
<keyword evidence="4" id="KW-1185">Reference proteome</keyword>
<dbReference type="Pfam" id="PF07876">
    <property type="entry name" value="Dabb"/>
    <property type="match status" value="1"/>
</dbReference>
<organism evidence="3 4">
    <name type="scientific">Dendrobium nobile</name>
    <name type="common">Orchid</name>
    <dbReference type="NCBI Taxonomy" id="94219"/>
    <lineage>
        <taxon>Eukaryota</taxon>
        <taxon>Viridiplantae</taxon>
        <taxon>Streptophyta</taxon>
        <taxon>Embryophyta</taxon>
        <taxon>Tracheophyta</taxon>
        <taxon>Spermatophyta</taxon>
        <taxon>Magnoliopsida</taxon>
        <taxon>Liliopsida</taxon>
        <taxon>Asparagales</taxon>
        <taxon>Orchidaceae</taxon>
        <taxon>Epidendroideae</taxon>
        <taxon>Malaxideae</taxon>
        <taxon>Dendrobiinae</taxon>
        <taxon>Dendrobium</taxon>
    </lineage>
</organism>
<protein>
    <recommendedName>
        <fullName evidence="2">Stress-response A/B barrel domain-containing protein</fullName>
    </recommendedName>
</protein>
<dbReference type="SUPFAM" id="SSF54909">
    <property type="entry name" value="Dimeric alpha+beta barrel"/>
    <property type="match status" value="1"/>
</dbReference>
<dbReference type="OrthoDB" id="1601230at2759"/>
<dbReference type="Gene3D" id="3.30.70.100">
    <property type="match status" value="1"/>
</dbReference>
<evidence type="ECO:0000313" key="3">
    <source>
        <dbReference type="EMBL" id="KAI0510825.1"/>
    </source>
</evidence>
<evidence type="ECO:0000256" key="1">
    <source>
        <dbReference type="ARBA" id="ARBA00011738"/>
    </source>
</evidence>
<accession>A0A8T3BFX8</accession>